<dbReference type="PRINTS" id="PR00344">
    <property type="entry name" value="BCTRLSENSOR"/>
</dbReference>
<evidence type="ECO:0000256" key="3">
    <source>
        <dbReference type="ARBA" id="ARBA00022553"/>
    </source>
</evidence>
<evidence type="ECO:0000256" key="1">
    <source>
        <dbReference type="ARBA" id="ARBA00000085"/>
    </source>
</evidence>
<keyword evidence="8" id="KW-0902">Two-component regulatory system</keyword>
<sequence length="278" mass="31362">MKSGIQENPEEAVRGGTEKELRHAHEELEQRVMERTAELVKALKDLHQKEHMLLQQSRLAAMGEMISNIAHQWRQPLNSLGLNIQRLSLYHDEGKLSKEVLDQSVDVSMKLIQHMSQTIDDFRNFFKPDKEKLSFKASVVVANVIALITGSFNHNQITIDLECVDDPIIYGYQNEYSQVLLNILMNARDAFETCSHHNRRVLITTCLRKAKSVITICDNAGGIPADILEKVFDPYFTTKGPHGTGIGLFLAKNIIERGMHGRLTARNTGEGAEFAIEV</sequence>
<evidence type="ECO:0000256" key="4">
    <source>
        <dbReference type="ARBA" id="ARBA00022679"/>
    </source>
</evidence>
<feature type="coiled-coil region" evidence="9">
    <location>
        <begin position="18"/>
        <end position="45"/>
    </location>
</feature>
<dbReference type="KEGG" id="geo:Geob_0875"/>
<organism evidence="11 12">
    <name type="scientific">Geotalea daltonii (strain DSM 22248 / JCM 15807 / FRC-32)</name>
    <name type="common">Geobacter daltonii</name>
    <dbReference type="NCBI Taxonomy" id="316067"/>
    <lineage>
        <taxon>Bacteria</taxon>
        <taxon>Pseudomonadati</taxon>
        <taxon>Thermodesulfobacteriota</taxon>
        <taxon>Desulfuromonadia</taxon>
        <taxon>Geobacterales</taxon>
        <taxon>Geobacteraceae</taxon>
        <taxon>Geotalea</taxon>
    </lineage>
</organism>
<keyword evidence="6 11" id="KW-0418">Kinase</keyword>
<dbReference type="SMART" id="SM00388">
    <property type="entry name" value="HisKA"/>
    <property type="match status" value="1"/>
</dbReference>
<dbReference type="InterPro" id="IPR036097">
    <property type="entry name" value="HisK_dim/P_sf"/>
</dbReference>
<dbReference type="STRING" id="316067.Geob_0875"/>
<dbReference type="EMBL" id="CP001390">
    <property type="protein sequence ID" value="ACM19237.1"/>
    <property type="molecule type" value="Genomic_DNA"/>
</dbReference>
<feature type="domain" description="Histidine kinase" evidence="10">
    <location>
        <begin position="68"/>
        <end position="278"/>
    </location>
</feature>
<evidence type="ECO:0000259" key="10">
    <source>
        <dbReference type="PROSITE" id="PS50109"/>
    </source>
</evidence>
<dbReference type="PANTHER" id="PTHR43065">
    <property type="entry name" value="SENSOR HISTIDINE KINASE"/>
    <property type="match status" value="1"/>
</dbReference>
<evidence type="ECO:0000256" key="2">
    <source>
        <dbReference type="ARBA" id="ARBA00012438"/>
    </source>
</evidence>
<dbReference type="SMART" id="SM00387">
    <property type="entry name" value="HATPase_c"/>
    <property type="match status" value="1"/>
</dbReference>
<evidence type="ECO:0000313" key="11">
    <source>
        <dbReference type="EMBL" id="ACM19237.1"/>
    </source>
</evidence>
<dbReference type="Pfam" id="PF00512">
    <property type="entry name" value="HisKA"/>
    <property type="match status" value="1"/>
</dbReference>
<dbReference type="InterPro" id="IPR003594">
    <property type="entry name" value="HATPase_dom"/>
</dbReference>
<dbReference type="eggNOG" id="COG4191">
    <property type="taxonomic scope" value="Bacteria"/>
</dbReference>
<evidence type="ECO:0000256" key="6">
    <source>
        <dbReference type="ARBA" id="ARBA00022777"/>
    </source>
</evidence>
<dbReference type="PROSITE" id="PS50109">
    <property type="entry name" value="HIS_KIN"/>
    <property type="match status" value="1"/>
</dbReference>
<dbReference type="PANTHER" id="PTHR43065:SF10">
    <property type="entry name" value="PEROXIDE STRESS-ACTIVATED HISTIDINE KINASE MAK3"/>
    <property type="match status" value="1"/>
</dbReference>
<dbReference type="InterPro" id="IPR005467">
    <property type="entry name" value="His_kinase_dom"/>
</dbReference>
<evidence type="ECO:0000256" key="9">
    <source>
        <dbReference type="SAM" id="Coils"/>
    </source>
</evidence>
<dbReference type="AlphaFoldDB" id="B9M1U1"/>
<comment type="catalytic activity">
    <reaction evidence="1">
        <text>ATP + protein L-histidine = ADP + protein N-phospho-L-histidine.</text>
        <dbReference type="EC" id="2.7.13.3"/>
    </reaction>
</comment>
<dbReference type="Gene3D" id="1.10.287.130">
    <property type="match status" value="1"/>
</dbReference>
<keyword evidence="4" id="KW-0808">Transferase</keyword>
<dbReference type="InterPro" id="IPR004358">
    <property type="entry name" value="Sig_transdc_His_kin-like_C"/>
</dbReference>
<dbReference type="SUPFAM" id="SSF47384">
    <property type="entry name" value="Homodimeric domain of signal transducing histidine kinase"/>
    <property type="match status" value="1"/>
</dbReference>
<keyword evidence="7" id="KW-0067">ATP-binding</keyword>
<dbReference type="GO" id="GO:0005524">
    <property type="term" value="F:ATP binding"/>
    <property type="evidence" value="ECO:0007669"/>
    <property type="project" value="UniProtKB-KW"/>
</dbReference>
<proteinExistence type="predicted"/>
<dbReference type="HOGENOM" id="CLU_000445_133_0_7"/>
<keyword evidence="5" id="KW-0547">Nucleotide-binding</keyword>
<reference evidence="11 12" key="1">
    <citation type="submission" date="2009-01" db="EMBL/GenBank/DDBJ databases">
        <title>Complete sequence of Geobacter sp. FRC-32.</title>
        <authorList>
            <consortium name="US DOE Joint Genome Institute"/>
            <person name="Lucas S."/>
            <person name="Copeland A."/>
            <person name="Lapidus A."/>
            <person name="Glavina del Rio T."/>
            <person name="Dalin E."/>
            <person name="Tice H."/>
            <person name="Bruce D."/>
            <person name="Goodwin L."/>
            <person name="Pitluck S."/>
            <person name="Saunders E."/>
            <person name="Brettin T."/>
            <person name="Detter J.C."/>
            <person name="Han C."/>
            <person name="Larimer F."/>
            <person name="Land M."/>
            <person name="Hauser L."/>
            <person name="Kyrpides N."/>
            <person name="Ovchinnikova G."/>
            <person name="Kostka J."/>
            <person name="Richardson P."/>
        </authorList>
    </citation>
    <scope>NUCLEOTIDE SEQUENCE [LARGE SCALE GENOMIC DNA]</scope>
    <source>
        <strain evidence="12">DSM 22248 / JCM 15807 / FRC-32</strain>
    </source>
</reference>
<accession>B9M1U1</accession>
<dbReference type="CDD" id="cd00082">
    <property type="entry name" value="HisKA"/>
    <property type="match status" value="1"/>
</dbReference>
<keyword evidence="9" id="KW-0175">Coiled coil</keyword>
<dbReference type="Gene3D" id="3.30.565.10">
    <property type="entry name" value="Histidine kinase-like ATPase, C-terminal domain"/>
    <property type="match status" value="1"/>
</dbReference>
<dbReference type="Pfam" id="PF02518">
    <property type="entry name" value="HATPase_c"/>
    <property type="match status" value="1"/>
</dbReference>
<evidence type="ECO:0000256" key="5">
    <source>
        <dbReference type="ARBA" id="ARBA00022741"/>
    </source>
</evidence>
<keyword evidence="12" id="KW-1185">Reference proteome</keyword>
<keyword evidence="3" id="KW-0597">Phosphoprotein</keyword>
<dbReference type="InterPro" id="IPR003661">
    <property type="entry name" value="HisK_dim/P_dom"/>
</dbReference>
<evidence type="ECO:0000313" key="12">
    <source>
        <dbReference type="Proteomes" id="UP000007721"/>
    </source>
</evidence>
<dbReference type="RefSeq" id="WP_012645966.1">
    <property type="nucleotide sequence ID" value="NC_011979.1"/>
</dbReference>
<dbReference type="GO" id="GO:0000155">
    <property type="term" value="F:phosphorelay sensor kinase activity"/>
    <property type="evidence" value="ECO:0007669"/>
    <property type="project" value="InterPro"/>
</dbReference>
<dbReference type="EC" id="2.7.13.3" evidence="2"/>
<dbReference type="SUPFAM" id="SSF55874">
    <property type="entry name" value="ATPase domain of HSP90 chaperone/DNA topoisomerase II/histidine kinase"/>
    <property type="match status" value="1"/>
</dbReference>
<dbReference type="OrthoDB" id="9787707at2"/>
<evidence type="ECO:0000256" key="7">
    <source>
        <dbReference type="ARBA" id="ARBA00022840"/>
    </source>
</evidence>
<dbReference type="Proteomes" id="UP000007721">
    <property type="component" value="Chromosome"/>
</dbReference>
<name>B9M1U1_GEODF</name>
<evidence type="ECO:0000256" key="8">
    <source>
        <dbReference type="ARBA" id="ARBA00023012"/>
    </source>
</evidence>
<gene>
    <name evidence="11" type="ordered locus">Geob_0875</name>
</gene>
<protein>
    <recommendedName>
        <fullName evidence="2">histidine kinase</fullName>
        <ecNumber evidence="2">2.7.13.3</ecNumber>
    </recommendedName>
</protein>
<dbReference type="InterPro" id="IPR036890">
    <property type="entry name" value="HATPase_C_sf"/>
</dbReference>